<dbReference type="PANTHER" id="PTHR30087:SF1">
    <property type="entry name" value="HYPOTHETICAL CYTOSOLIC PROTEIN"/>
    <property type="match status" value="1"/>
</dbReference>
<dbReference type="EMBL" id="QNBE01000070">
    <property type="protein sequence ID" value="RKX69695.1"/>
    <property type="molecule type" value="Genomic_DNA"/>
</dbReference>
<name>A0A660SFV4_UNCW3</name>
<dbReference type="Pfam" id="PF04463">
    <property type="entry name" value="2-thiour_desulf"/>
    <property type="match status" value="1"/>
</dbReference>
<organism evidence="1 2">
    <name type="scientific">candidate division WOR-3 bacterium</name>
    <dbReference type="NCBI Taxonomy" id="2052148"/>
    <lineage>
        <taxon>Bacteria</taxon>
        <taxon>Bacteria division WOR-3</taxon>
    </lineage>
</organism>
<protein>
    <submittedName>
        <fullName evidence="1">DUF523 domain-containing protein</fullName>
    </submittedName>
</protein>
<sequence>MILVSACLAGIRCRYDGDSALDERVVELVKKGEALPLCPEQLGGLTTPRSPCQLKGDAELVWIGKLRIFDQEGRDRTDAFLLGAREVLRVMNYYNIQEAILKEKSPSCGRNGVTAYLLKKSGIKVTWLP</sequence>
<gene>
    <name evidence="1" type="ORF">DRP53_07390</name>
</gene>
<evidence type="ECO:0000313" key="2">
    <source>
        <dbReference type="Proteomes" id="UP000268469"/>
    </source>
</evidence>
<dbReference type="PANTHER" id="PTHR30087">
    <property type="entry name" value="INNER MEMBRANE PROTEIN"/>
    <property type="match status" value="1"/>
</dbReference>
<reference evidence="1 2" key="1">
    <citation type="submission" date="2018-06" db="EMBL/GenBank/DDBJ databases">
        <title>Extensive metabolic versatility and redundancy in microbially diverse, dynamic hydrothermal sediments.</title>
        <authorList>
            <person name="Dombrowski N."/>
            <person name="Teske A."/>
            <person name="Baker B.J."/>
        </authorList>
    </citation>
    <scope>NUCLEOTIDE SEQUENCE [LARGE SCALE GENOMIC DNA]</scope>
    <source>
        <strain evidence="1">B36_G15</strain>
    </source>
</reference>
<proteinExistence type="predicted"/>
<evidence type="ECO:0000313" key="1">
    <source>
        <dbReference type="EMBL" id="RKX69695.1"/>
    </source>
</evidence>
<comment type="caution">
    <text evidence="1">The sequence shown here is derived from an EMBL/GenBank/DDBJ whole genome shotgun (WGS) entry which is preliminary data.</text>
</comment>
<dbReference type="Proteomes" id="UP000268469">
    <property type="component" value="Unassembled WGS sequence"/>
</dbReference>
<dbReference type="InterPro" id="IPR007553">
    <property type="entry name" value="2-thiour_desulf"/>
</dbReference>
<accession>A0A660SFV4</accession>
<dbReference type="AlphaFoldDB" id="A0A660SFV4"/>